<accession>A0A2K3DH38</accession>
<dbReference type="PaxDb" id="3055-EDO95830"/>
<dbReference type="InterPro" id="IPR039421">
    <property type="entry name" value="Type_1_exporter"/>
</dbReference>
<gene>
    <name evidence="1" type="ORF">CHLRE_08g369683v5</name>
</gene>
<organism evidence="1 2">
    <name type="scientific">Chlamydomonas reinhardtii</name>
    <name type="common">Chlamydomonas smithii</name>
    <dbReference type="NCBI Taxonomy" id="3055"/>
    <lineage>
        <taxon>Eukaryota</taxon>
        <taxon>Viridiplantae</taxon>
        <taxon>Chlorophyta</taxon>
        <taxon>core chlorophytes</taxon>
        <taxon>Chlorophyceae</taxon>
        <taxon>CS clade</taxon>
        <taxon>Chlamydomonadales</taxon>
        <taxon>Chlamydomonadaceae</taxon>
        <taxon>Chlamydomonas</taxon>
    </lineage>
</organism>
<dbReference type="GeneID" id="66054385"/>
<dbReference type="OrthoDB" id="6500128at2759"/>
<dbReference type="STRING" id="3055.A0A2K3DH38"/>
<dbReference type="Proteomes" id="UP000006906">
    <property type="component" value="Chromosome 8"/>
</dbReference>
<sequence length="159" mass="15671">MSAWRHRAKVLALDEATANVDAETDEAVQAALRDFLQGGGGGGPDVSTTGGSGAGGGSGGGGVALAIAHRLDTVMDLDALLVLADGQVEEWGPPRVLLRGGGSLSHMAAAAAVPQIGSMRSGGADAVVDEGQAVDLAGTDGRVGLGKMVRSVSDAGWRG</sequence>
<dbReference type="InterPro" id="IPR027417">
    <property type="entry name" value="P-loop_NTPase"/>
</dbReference>
<dbReference type="Gene3D" id="3.40.50.300">
    <property type="entry name" value="P-loop containing nucleotide triphosphate hydrolases"/>
    <property type="match status" value="1"/>
</dbReference>
<dbReference type="Gramene" id="PNW79860">
    <property type="protein sequence ID" value="PNW79860"/>
    <property type="gene ID" value="CHLRE_08g369683v5"/>
</dbReference>
<reference evidence="1 2" key="1">
    <citation type="journal article" date="2007" name="Science">
        <title>The Chlamydomonas genome reveals the evolution of key animal and plant functions.</title>
        <authorList>
            <person name="Merchant S.S."/>
            <person name="Prochnik S.E."/>
            <person name="Vallon O."/>
            <person name="Harris E.H."/>
            <person name="Karpowicz S.J."/>
            <person name="Witman G.B."/>
            <person name="Terry A."/>
            <person name="Salamov A."/>
            <person name="Fritz-Laylin L.K."/>
            <person name="Marechal-Drouard L."/>
            <person name="Marshall W.F."/>
            <person name="Qu L.H."/>
            <person name="Nelson D.R."/>
            <person name="Sanderfoot A.A."/>
            <person name="Spalding M.H."/>
            <person name="Kapitonov V.V."/>
            <person name="Ren Q."/>
            <person name="Ferris P."/>
            <person name="Lindquist E."/>
            <person name="Shapiro H."/>
            <person name="Lucas S.M."/>
            <person name="Grimwood J."/>
            <person name="Schmutz J."/>
            <person name="Cardol P."/>
            <person name="Cerutti H."/>
            <person name="Chanfreau G."/>
            <person name="Chen C.L."/>
            <person name="Cognat V."/>
            <person name="Croft M.T."/>
            <person name="Dent R."/>
            <person name="Dutcher S."/>
            <person name="Fernandez E."/>
            <person name="Fukuzawa H."/>
            <person name="Gonzalez-Ballester D."/>
            <person name="Gonzalez-Halphen D."/>
            <person name="Hallmann A."/>
            <person name="Hanikenne M."/>
            <person name="Hippler M."/>
            <person name="Inwood W."/>
            <person name="Jabbari K."/>
            <person name="Kalanon M."/>
            <person name="Kuras R."/>
            <person name="Lefebvre P.A."/>
            <person name="Lemaire S.D."/>
            <person name="Lobanov A.V."/>
            <person name="Lohr M."/>
            <person name="Manuell A."/>
            <person name="Meier I."/>
            <person name="Mets L."/>
            <person name="Mittag M."/>
            <person name="Mittelmeier T."/>
            <person name="Moroney J.V."/>
            <person name="Moseley J."/>
            <person name="Napoli C."/>
            <person name="Nedelcu A.M."/>
            <person name="Niyogi K."/>
            <person name="Novoselov S.V."/>
            <person name="Paulsen I.T."/>
            <person name="Pazour G."/>
            <person name="Purton S."/>
            <person name="Ral J.P."/>
            <person name="Riano-Pachon D.M."/>
            <person name="Riekhof W."/>
            <person name="Rymarquis L."/>
            <person name="Schroda M."/>
            <person name="Stern D."/>
            <person name="Umen J."/>
            <person name="Willows R."/>
            <person name="Wilson N."/>
            <person name="Zimmer S.L."/>
            <person name="Allmer J."/>
            <person name="Balk J."/>
            <person name="Bisova K."/>
            <person name="Chen C.J."/>
            <person name="Elias M."/>
            <person name="Gendler K."/>
            <person name="Hauser C."/>
            <person name="Lamb M.R."/>
            <person name="Ledford H."/>
            <person name="Long J.C."/>
            <person name="Minagawa J."/>
            <person name="Page M.D."/>
            <person name="Pan J."/>
            <person name="Pootakham W."/>
            <person name="Roje S."/>
            <person name="Rose A."/>
            <person name="Stahlberg E."/>
            <person name="Terauchi A.M."/>
            <person name="Yang P."/>
            <person name="Ball S."/>
            <person name="Bowler C."/>
            <person name="Dieckmann C.L."/>
            <person name="Gladyshev V.N."/>
            <person name="Green P."/>
            <person name="Jorgensen R."/>
            <person name="Mayfield S."/>
            <person name="Mueller-Roeber B."/>
            <person name="Rajamani S."/>
            <person name="Sayre R.T."/>
            <person name="Brokstein P."/>
            <person name="Dubchak I."/>
            <person name="Goodstein D."/>
            <person name="Hornick L."/>
            <person name="Huang Y.W."/>
            <person name="Jhaveri J."/>
            <person name="Luo Y."/>
            <person name="Martinez D."/>
            <person name="Ngau W.C."/>
            <person name="Otillar B."/>
            <person name="Poliakov A."/>
            <person name="Porter A."/>
            <person name="Szajkowski L."/>
            <person name="Werner G."/>
            <person name="Zhou K."/>
            <person name="Grigoriev I.V."/>
            <person name="Rokhsar D.S."/>
            <person name="Grossman A.R."/>
        </authorList>
    </citation>
    <scope>NUCLEOTIDE SEQUENCE [LARGE SCALE GENOMIC DNA]</scope>
    <source>
        <strain evidence="2">CC-503</strain>
    </source>
</reference>
<protein>
    <recommendedName>
        <fullName evidence="3">ABC transporter domain-containing protein</fullName>
    </recommendedName>
</protein>
<dbReference type="AlphaFoldDB" id="A0A2K3DH38"/>
<proteinExistence type="predicted"/>
<dbReference type="InParanoid" id="A0A2K3DH38"/>
<name>A0A2K3DH38_CHLRE</name>
<dbReference type="PANTHER" id="PTHR43394">
    <property type="entry name" value="ATP-DEPENDENT PERMEASE MDL1, MITOCHONDRIAL"/>
    <property type="match status" value="1"/>
</dbReference>
<dbReference type="KEGG" id="cre:CHLRE_08g369683v5"/>
<evidence type="ECO:0000313" key="1">
    <source>
        <dbReference type="EMBL" id="PNW79860.1"/>
    </source>
</evidence>
<dbReference type="PANTHER" id="PTHR43394:SF1">
    <property type="entry name" value="ATP-BINDING CASSETTE SUB-FAMILY B MEMBER 10, MITOCHONDRIAL"/>
    <property type="match status" value="1"/>
</dbReference>
<dbReference type="EMBL" id="CM008969">
    <property type="protein sequence ID" value="PNW79860.1"/>
    <property type="molecule type" value="Genomic_DNA"/>
</dbReference>
<dbReference type="RefSeq" id="XP_042922002.1">
    <property type="nucleotide sequence ID" value="XM_043065001.1"/>
</dbReference>
<dbReference type="SUPFAM" id="SSF52540">
    <property type="entry name" value="P-loop containing nucleoside triphosphate hydrolases"/>
    <property type="match status" value="1"/>
</dbReference>
<evidence type="ECO:0008006" key="3">
    <source>
        <dbReference type="Google" id="ProtNLM"/>
    </source>
</evidence>
<evidence type="ECO:0000313" key="2">
    <source>
        <dbReference type="Proteomes" id="UP000006906"/>
    </source>
</evidence>
<keyword evidence="2" id="KW-1185">Reference proteome</keyword>